<dbReference type="PANTHER" id="PTHR35567:SF1">
    <property type="entry name" value="CONSERVED FUNGAL PROTEIN (AFU_ORTHOLOGUE AFUA_1G14230)"/>
    <property type="match status" value="1"/>
</dbReference>
<dbReference type="AlphaFoldDB" id="A0A2R6XJ14"/>
<organism evidence="1 2">
    <name type="scientific">Marchantia polymorpha</name>
    <name type="common">Common liverwort</name>
    <name type="synonym">Marchantia aquatica</name>
    <dbReference type="NCBI Taxonomy" id="3197"/>
    <lineage>
        <taxon>Eukaryota</taxon>
        <taxon>Viridiplantae</taxon>
        <taxon>Streptophyta</taxon>
        <taxon>Embryophyta</taxon>
        <taxon>Marchantiophyta</taxon>
        <taxon>Marchantiopsida</taxon>
        <taxon>Marchantiidae</taxon>
        <taxon>Marchantiales</taxon>
        <taxon>Marchantiaceae</taxon>
        <taxon>Marchantia</taxon>
    </lineage>
</organism>
<evidence type="ECO:0000313" key="1">
    <source>
        <dbReference type="EMBL" id="PTQ46107.1"/>
    </source>
</evidence>
<dbReference type="OrthoDB" id="1911375at2759"/>
<dbReference type="Proteomes" id="UP000244005">
    <property type="component" value="Unassembled WGS sequence"/>
</dbReference>
<reference evidence="2" key="1">
    <citation type="journal article" date="2017" name="Cell">
        <title>Insights into land plant evolution garnered from the Marchantia polymorpha genome.</title>
        <authorList>
            <person name="Bowman J.L."/>
            <person name="Kohchi T."/>
            <person name="Yamato K.T."/>
            <person name="Jenkins J."/>
            <person name="Shu S."/>
            <person name="Ishizaki K."/>
            <person name="Yamaoka S."/>
            <person name="Nishihama R."/>
            <person name="Nakamura Y."/>
            <person name="Berger F."/>
            <person name="Adam C."/>
            <person name="Aki S.S."/>
            <person name="Althoff F."/>
            <person name="Araki T."/>
            <person name="Arteaga-Vazquez M.A."/>
            <person name="Balasubrmanian S."/>
            <person name="Barry K."/>
            <person name="Bauer D."/>
            <person name="Boehm C.R."/>
            <person name="Briginshaw L."/>
            <person name="Caballero-Perez J."/>
            <person name="Catarino B."/>
            <person name="Chen F."/>
            <person name="Chiyoda S."/>
            <person name="Chovatia M."/>
            <person name="Davies K.M."/>
            <person name="Delmans M."/>
            <person name="Demura T."/>
            <person name="Dierschke T."/>
            <person name="Dolan L."/>
            <person name="Dorantes-Acosta A.E."/>
            <person name="Eklund D.M."/>
            <person name="Florent S.N."/>
            <person name="Flores-Sandoval E."/>
            <person name="Fujiyama A."/>
            <person name="Fukuzawa H."/>
            <person name="Galik B."/>
            <person name="Grimanelli D."/>
            <person name="Grimwood J."/>
            <person name="Grossniklaus U."/>
            <person name="Hamada T."/>
            <person name="Haseloff J."/>
            <person name="Hetherington A.J."/>
            <person name="Higo A."/>
            <person name="Hirakawa Y."/>
            <person name="Hundley H.N."/>
            <person name="Ikeda Y."/>
            <person name="Inoue K."/>
            <person name="Inoue S.I."/>
            <person name="Ishida S."/>
            <person name="Jia Q."/>
            <person name="Kakita M."/>
            <person name="Kanazawa T."/>
            <person name="Kawai Y."/>
            <person name="Kawashima T."/>
            <person name="Kennedy M."/>
            <person name="Kinose K."/>
            <person name="Kinoshita T."/>
            <person name="Kohara Y."/>
            <person name="Koide E."/>
            <person name="Komatsu K."/>
            <person name="Kopischke S."/>
            <person name="Kubo M."/>
            <person name="Kyozuka J."/>
            <person name="Lagercrantz U."/>
            <person name="Lin S.S."/>
            <person name="Lindquist E."/>
            <person name="Lipzen A.M."/>
            <person name="Lu C.W."/>
            <person name="De Luna E."/>
            <person name="Martienssen R.A."/>
            <person name="Minamino N."/>
            <person name="Mizutani M."/>
            <person name="Mizutani M."/>
            <person name="Mochizuki N."/>
            <person name="Monte I."/>
            <person name="Mosher R."/>
            <person name="Nagasaki H."/>
            <person name="Nakagami H."/>
            <person name="Naramoto S."/>
            <person name="Nishitani K."/>
            <person name="Ohtani M."/>
            <person name="Okamoto T."/>
            <person name="Okumura M."/>
            <person name="Phillips J."/>
            <person name="Pollak B."/>
            <person name="Reinders A."/>
            <person name="Rovekamp M."/>
            <person name="Sano R."/>
            <person name="Sawa S."/>
            <person name="Schmid M.W."/>
            <person name="Shirakawa M."/>
            <person name="Solano R."/>
            <person name="Spunde A."/>
            <person name="Suetsugu N."/>
            <person name="Sugano S."/>
            <person name="Sugiyama A."/>
            <person name="Sun R."/>
            <person name="Suzuki Y."/>
            <person name="Takenaka M."/>
            <person name="Takezawa D."/>
            <person name="Tomogane H."/>
            <person name="Tsuzuki M."/>
            <person name="Ueda T."/>
            <person name="Umeda M."/>
            <person name="Ward J.M."/>
            <person name="Watanabe Y."/>
            <person name="Yazaki K."/>
            <person name="Yokoyama R."/>
            <person name="Yoshitake Y."/>
            <person name="Yotsui I."/>
            <person name="Zachgo S."/>
            <person name="Schmutz J."/>
        </authorList>
    </citation>
    <scope>NUCLEOTIDE SEQUENCE [LARGE SCALE GENOMIC DNA]</scope>
    <source>
        <strain evidence="2">Tak-1</strain>
    </source>
</reference>
<keyword evidence="2" id="KW-1185">Reference proteome</keyword>
<feature type="non-terminal residue" evidence="1">
    <location>
        <position position="1"/>
    </location>
</feature>
<protein>
    <submittedName>
        <fullName evidence="1">Uncharacterized protein</fullName>
    </submittedName>
</protein>
<dbReference type="PANTHER" id="PTHR35567">
    <property type="entry name" value="MALATE DEHYDROGENASE (AFU_ORTHOLOGUE AFUA_2G13800)"/>
    <property type="match status" value="1"/>
</dbReference>
<dbReference type="EMBL" id="KZ772684">
    <property type="protein sequence ID" value="PTQ46107.1"/>
    <property type="molecule type" value="Genomic_DNA"/>
</dbReference>
<accession>A0A2R6XJ14</accession>
<evidence type="ECO:0000313" key="2">
    <source>
        <dbReference type="Proteomes" id="UP000244005"/>
    </source>
</evidence>
<gene>
    <name evidence="1" type="ORF">MARPO_0012s0064</name>
</gene>
<name>A0A2R6XJ14_MARPO</name>
<sequence>NYTANGTAWILMNATAELFNLRFEKDGIHFYEAQVDSKGGQPSWMTPCPRSLVTGKRVFTVLVQNNSITWALLEATNSHGSSGLFGDVTYVKRLFTQNVLPPQSVPTEINATFSSSYTSFYVYYKQL</sequence>
<proteinExistence type="predicted"/>